<dbReference type="Pfam" id="PF03445">
    <property type="entry name" value="DUF294"/>
    <property type="match status" value="1"/>
</dbReference>
<dbReference type="AlphaFoldDB" id="A0A930FZK3"/>
<dbReference type="InterPro" id="IPR018821">
    <property type="entry name" value="DUF294_put_nucleoTrafse_sb-bd"/>
</dbReference>
<protein>
    <recommendedName>
        <fullName evidence="5">Nucleotidyltransferase</fullName>
    </recommendedName>
</protein>
<evidence type="ECO:0000259" key="1">
    <source>
        <dbReference type="Pfam" id="PF03445"/>
    </source>
</evidence>
<feature type="domain" description="DUF294" evidence="2">
    <location>
        <begin position="208"/>
        <end position="347"/>
    </location>
</feature>
<evidence type="ECO:0008006" key="5">
    <source>
        <dbReference type="Google" id="ProtNLM"/>
    </source>
</evidence>
<dbReference type="EMBL" id="JABZMI010000172">
    <property type="protein sequence ID" value="MBF1165241.1"/>
    <property type="molecule type" value="Genomic_DNA"/>
</dbReference>
<proteinExistence type="predicted"/>
<comment type="caution">
    <text evidence="3">The sequence shown here is derived from an EMBL/GenBank/DDBJ whole genome shotgun (WGS) entry which is preliminary data.</text>
</comment>
<gene>
    <name evidence="3" type="ORF">HXL68_09375</name>
</gene>
<dbReference type="Pfam" id="PF10335">
    <property type="entry name" value="DUF294_C"/>
    <property type="match status" value="1"/>
</dbReference>
<dbReference type="Proteomes" id="UP000718593">
    <property type="component" value="Unassembled WGS sequence"/>
</dbReference>
<evidence type="ECO:0000313" key="4">
    <source>
        <dbReference type="Proteomes" id="UP000718593"/>
    </source>
</evidence>
<feature type="domain" description="Protein-PII uridylyltransferase N-terminal" evidence="1">
    <location>
        <begin position="41"/>
        <end position="171"/>
    </location>
</feature>
<dbReference type="CDD" id="cd05401">
    <property type="entry name" value="NT_GlnE_GlnD_like"/>
    <property type="match status" value="1"/>
</dbReference>
<dbReference type="GO" id="GO:0008773">
    <property type="term" value="F:[protein-PII] uridylyltransferase activity"/>
    <property type="evidence" value="ECO:0007669"/>
    <property type="project" value="InterPro"/>
</dbReference>
<reference evidence="3" key="1">
    <citation type="submission" date="2020-04" db="EMBL/GenBank/DDBJ databases">
        <title>Deep metagenomics examines the oral microbiome during advanced dental caries in children, revealing novel taxa and co-occurrences with host molecules.</title>
        <authorList>
            <person name="Baker J.L."/>
            <person name="Morton J.T."/>
            <person name="Dinis M."/>
            <person name="Alvarez R."/>
            <person name="Tran N.C."/>
            <person name="Knight R."/>
            <person name="Edlund A."/>
        </authorList>
    </citation>
    <scope>NUCLEOTIDE SEQUENCE</scope>
    <source>
        <strain evidence="3">JCVI_32_bin.24</strain>
    </source>
</reference>
<accession>A0A930FZK3</accession>
<organism evidence="3 4">
    <name type="scientific">Dechloromonas agitata</name>
    <dbReference type="NCBI Taxonomy" id="73030"/>
    <lineage>
        <taxon>Bacteria</taxon>
        <taxon>Pseudomonadati</taxon>
        <taxon>Pseudomonadota</taxon>
        <taxon>Betaproteobacteria</taxon>
        <taxon>Rhodocyclales</taxon>
        <taxon>Azonexaceae</taxon>
        <taxon>Dechloromonas</taxon>
    </lineage>
</organism>
<sequence>MLDAQRLFQRPLELLAELDAPGLPDDLPGLAVRLRTALGEMVSGMEGAAATRLISHFNDRLTIRLIEATARRHRLPPVAWCWLALGSEGRHEQTFVSDQDNGLIFQASSAQEAEALRTLFLPFAQEANQRLAEAGFTLCPGQIMAGNPAWCLSFDEWRERFIDWVRRPDPDALLNASIFFDLRPLCGAEQLGEELRTLLLSMTVATPSFQHLMAANALQAEVPLNFRGEPVLDERDEVDLKKYGSRIFVDAGRILALTTGTREVNTVERLQQAGRQVGLPTQEIAGLVAAFGQVLRLRLAQQVAAGVPLGLAGSGLKPAVLHEMDQAILREALKQARRLQQRLKLNYSL</sequence>
<dbReference type="InterPro" id="IPR005105">
    <property type="entry name" value="GlnD_Uridyltrans_N"/>
</dbReference>
<name>A0A930FZK3_9RHOO</name>
<evidence type="ECO:0000259" key="2">
    <source>
        <dbReference type="Pfam" id="PF10335"/>
    </source>
</evidence>
<evidence type="ECO:0000313" key="3">
    <source>
        <dbReference type="EMBL" id="MBF1165241.1"/>
    </source>
</evidence>